<feature type="transmembrane region" description="Helical" evidence="11">
    <location>
        <begin position="97"/>
        <end position="121"/>
    </location>
</feature>
<dbReference type="OrthoDB" id="9815830at2"/>
<accession>A0A4Q7PMH5</accession>
<dbReference type="RefSeq" id="WP_130286002.1">
    <property type="nucleotide sequence ID" value="NZ_SGXE01000001.1"/>
</dbReference>
<feature type="binding site" evidence="11">
    <location>
        <position position="75"/>
    </location>
    <ligand>
        <name>Na(+)</name>
        <dbReference type="ChEBI" id="CHEBI:29101"/>
        <note>structural</note>
    </ligand>
</feature>
<comment type="subcellular location">
    <subcellularLocation>
        <location evidence="1 11">Cell membrane</location>
        <topology evidence="1 11">Multi-pass membrane protein</topology>
    </subcellularLocation>
</comment>
<evidence type="ECO:0000256" key="8">
    <source>
        <dbReference type="ARBA" id="ARBA00023303"/>
    </source>
</evidence>
<keyword evidence="13" id="KW-1185">Reference proteome</keyword>
<evidence type="ECO:0000313" key="12">
    <source>
        <dbReference type="EMBL" id="RZT00213.1"/>
    </source>
</evidence>
<comment type="catalytic activity">
    <reaction evidence="10">
        <text>fluoride(in) = fluoride(out)</text>
        <dbReference type="Rhea" id="RHEA:76159"/>
        <dbReference type="ChEBI" id="CHEBI:17051"/>
    </reaction>
    <physiologicalReaction direction="left-to-right" evidence="10">
        <dbReference type="Rhea" id="RHEA:76160"/>
    </physiologicalReaction>
</comment>
<evidence type="ECO:0000313" key="13">
    <source>
        <dbReference type="Proteomes" id="UP000292262"/>
    </source>
</evidence>
<evidence type="ECO:0000256" key="11">
    <source>
        <dbReference type="HAMAP-Rule" id="MF_00454"/>
    </source>
</evidence>
<protein>
    <recommendedName>
        <fullName evidence="11">Fluoride-specific ion channel FluC</fullName>
    </recommendedName>
</protein>
<comment type="caution">
    <text evidence="12">The sequence shown here is derived from an EMBL/GenBank/DDBJ whole genome shotgun (WGS) entry which is preliminary data.</text>
</comment>
<evidence type="ECO:0000256" key="1">
    <source>
        <dbReference type="ARBA" id="ARBA00004651"/>
    </source>
</evidence>
<keyword evidence="8 11" id="KW-0407">Ion channel</keyword>
<keyword evidence="7 11" id="KW-0472">Membrane</keyword>
<evidence type="ECO:0000256" key="2">
    <source>
        <dbReference type="ARBA" id="ARBA00022475"/>
    </source>
</evidence>
<dbReference type="GO" id="GO:0005886">
    <property type="term" value="C:plasma membrane"/>
    <property type="evidence" value="ECO:0007669"/>
    <property type="project" value="UniProtKB-SubCell"/>
</dbReference>
<feature type="transmembrane region" description="Helical" evidence="11">
    <location>
        <begin position="5"/>
        <end position="22"/>
    </location>
</feature>
<gene>
    <name evidence="11" type="primary">fluC</name>
    <name evidence="11" type="synonym">crcB</name>
    <name evidence="12" type="ORF">EV197_1449</name>
</gene>
<keyword evidence="3" id="KW-0997">Cell inner membrane</keyword>
<proteinExistence type="inferred from homology"/>
<feature type="transmembrane region" description="Helical" evidence="11">
    <location>
        <begin position="34"/>
        <end position="56"/>
    </location>
</feature>
<name>A0A4Q7PMH5_9FLAO</name>
<dbReference type="PANTHER" id="PTHR28259">
    <property type="entry name" value="FLUORIDE EXPORT PROTEIN 1-RELATED"/>
    <property type="match status" value="1"/>
</dbReference>
<dbReference type="EMBL" id="SGXE01000001">
    <property type="protein sequence ID" value="RZT00213.1"/>
    <property type="molecule type" value="Genomic_DNA"/>
</dbReference>
<dbReference type="Proteomes" id="UP000292262">
    <property type="component" value="Unassembled WGS sequence"/>
</dbReference>
<evidence type="ECO:0000256" key="9">
    <source>
        <dbReference type="ARBA" id="ARBA00035120"/>
    </source>
</evidence>
<evidence type="ECO:0000256" key="3">
    <source>
        <dbReference type="ARBA" id="ARBA00022519"/>
    </source>
</evidence>
<reference evidence="12 13" key="1">
    <citation type="submission" date="2019-02" db="EMBL/GenBank/DDBJ databases">
        <title>Genomic Encyclopedia of Type Strains, Phase IV (KMG-IV): sequencing the most valuable type-strain genomes for metagenomic binning, comparative biology and taxonomic classification.</title>
        <authorList>
            <person name="Goeker M."/>
        </authorList>
    </citation>
    <scope>NUCLEOTIDE SEQUENCE [LARGE SCALE GENOMIC DNA]</scope>
    <source>
        <strain evidence="12 13">DSM 17196</strain>
    </source>
</reference>
<sequence>MFKHLLYIFIGGGLGSVLRYLISKTANNPENLIPYGTLTVNVVGSLLIGVVMGFALKNSSAYQPLILTVATGFCGGFTTFSAFSFENYVLLKNGDYLSFMIYFSLSLLLGIIAVVTGVFLVKNF</sequence>
<evidence type="ECO:0000256" key="6">
    <source>
        <dbReference type="ARBA" id="ARBA00023065"/>
    </source>
</evidence>
<evidence type="ECO:0000256" key="10">
    <source>
        <dbReference type="ARBA" id="ARBA00035585"/>
    </source>
</evidence>
<dbReference type="AlphaFoldDB" id="A0A4Q7PMH5"/>
<dbReference type="HAMAP" id="MF_00454">
    <property type="entry name" value="FluC"/>
    <property type="match status" value="1"/>
</dbReference>
<keyword evidence="11" id="KW-0479">Metal-binding</keyword>
<keyword evidence="5 11" id="KW-1133">Transmembrane helix</keyword>
<keyword evidence="11" id="KW-0813">Transport</keyword>
<organism evidence="12 13">
    <name type="scientific">Aquimarina brevivitae</name>
    <dbReference type="NCBI Taxonomy" id="323412"/>
    <lineage>
        <taxon>Bacteria</taxon>
        <taxon>Pseudomonadati</taxon>
        <taxon>Bacteroidota</taxon>
        <taxon>Flavobacteriia</taxon>
        <taxon>Flavobacteriales</taxon>
        <taxon>Flavobacteriaceae</taxon>
        <taxon>Aquimarina</taxon>
    </lineage>
</organism>
<keyword evidence="6 11" id="KW-0406">Ion transport</keyword>
<dbReference type="NCBIfam" id="TIGR00494">
    <property type="entry name" value="crcB"/>
    <property type="match status" value="1"/>
</dbReference>
<dbReference type="GO" id="GO:0046872">
    <property type="term" value="F:metal ion binding"/>
    <property type="evidence" value="ECO:0007669"/>
    <property type="project" value="UniProtKB-KW"/>
</dbReference>
<keyword evidence="11" id="KW-0915">Sodium</keyword>
<evidence type="ECO:0000256" key="7">
    <source>
        <dbReference type="ARBA" id="ARBA00023136"/>
    </source>
</evidence>
<comment type="function">
    <text evidence="11">Fluoride-specific ion channel. Important for reducing fluoride concentration in the cell, thus reducing its toxicity.</text>
</comment>
<keyword evidence="2 11" id="KW-1003">Cell membrane</keyword>
<dbReference type="Pfam" id="PF02537">
    <property type="entry name" value="CRCB"/>
    <property type="match status" value="1"/>
</dbReference>
<dbReference type="GO" id="GO:0062054">
    <property type="term" value="F:fluoride channel activity"/>
    <property type="evidence" value="ECO:0007669"/>
    <property type="project" value="UniProtKB-UniRule"/>
</dbReference>
<evidence type="ECO:0000256" key="4">
    <source>
        <dbReference type="ARBA" id="ARBA00022692"/>
    </source>
</evidence>
<dbReference type="InterPro" id="IPR003691">
    <property type="entry name" value="FluC"/>
</dbReference>
<comment type="activity regulation">
    <text evidence="11">Na(+) is not transported, but it plays an essential structural role and its presence is essential for fluoride channel function.</text>
</comment>
<comment type="similarity">
    <text evidence="9 11">Belongs to the fluoride channel Fluc/FEX (TC 1.A.43) family.</text>
</comment>
<feature type="transmembrane region" description="Helical" evidence="11">
    <location>
        <begin position="65"/>
        <end position="85"/>
    </location>
</feature>
<dbReference type="PANTHER" id="PTHR28259:SF1">
    <property type="entry name" value="FLUORIDE EXPORT PROTEIN 1-RELATED"/>
    <property type="match status" value="1"/>
</dbReference>
<dbReference type="GO" id="GO:0140114">
    <property type="term" value="P:cellular detoxification of fluoride"/>
    <property type="evidence" value="ECO:0007669"/>
    <property type="project" value="UniProtKB-UniRule"/>
</dbReference>
<keyword evidence="4 11" id="KW-0812">Transmembrane</keyword>
<evidence type="ECO:0000256" key="5">
    <source>
        <dbReference type="ARBA" id="ARBA00022989"/>
    </source>
</evidence>
<feature type="binding site" evidence="11">
    <location>
        <position position="78"/>
    </location>
    <ligand>
        <name>Na(+)</name>
        <dbReference type="ChEBI" id="CHEBI:29101"/>
        <note>structural</note>
    </ligand>
</feature>